<dbReference type="PANTHER" id="PTHR21446">
    <property type="entry name" value="DUF3504 DOMAIN-CONTAINING PROTEIN"/>
    <property type="match status" value="1"/>
</dbReference>
<organism evidence="3 4">
    <name type="scientific">Pinctada imbricata</name>
    <name type="common">Atlantic pearl-oyster</name>
    <name type="synonym">Pinctada martensii</name>
    <dbReference type="NCBI Taxonomy" id="66713"/>
    <lineage>
        <taxon>Eukaryota</taxon>
        <taxon>Metazoa</taxon>
        <taxon>Spiralia</taxon>
        <taxon>Lophotrochozoa</taxon>
        <taxon>Mollusca</taxon>
        <taxon>Bivalvia</taxon>
        <taxon>Autobranchia</taxon>
        <taxon>Pteriomorphia</taxon>
        <taxon>Pterioida</taxon>
        <taxon>Pterioidea</taxon>
        <taxon>Pteriidae</taxon>
        <taxon>Pinctada</taxon>
    </lineage>
</organism>
<name>A0AA88Y7G0_PINIB</name>
<dbReference type="GO" id="GO:0006310">
    <property type="term" value="P:DNA recombination"/>
    <property type="evidence" value="ECO:0007669"/>
    <property type="project" value="UniProtKB-KW"/>
</dbReference>
<feature type="domain" description="Tyr recombinase" evidence="2">
    <location>
        <begin position="219"/>
        <end position="313"/>
    </location>
</feature>
<dbReference type="InterPro" id="IPR002104">
    <property type="entry name" value="Integrase_catalytic"/>
</dbReference>
<dbReference type="EMBL" id="VSWD01000010">
    <property type="protein sequence ID" value="KAK3090856.1"/>
    <property type="molecule type" value="Genomic_DNA"/>
</dbReference>
<dbReference type="Gene3D" id="1.10.443.10">
    <property type="entry name" value="Intergrase catalytic core"/>
    <property type="match status" value="1"/>
</dbReference>
<accession>A0AA88Y7G0</accession>
<dbReference type="PANTHER" id="PTHR21446:SF12">
    <property type="entry name" value="POTASSIUM CHANNEL TETRAMERIZATION DOMAIN CONTAINING 1"/>
    <property type="match status" value="1"/>
</dbReference>
<comment type="caution">
    <text evidence="3">The sequence shown here is derived from an EMBL/GenBank/DDBJ whole genome shotgun (WGS) entry which is preliminary data.</text>
</comment>
<dbReference type="InterPro" id="IPR052787">
    <property type="entry name" value="MAVS"/>
</dbReference>
<sequence>IHVTILEWCIEAGYPMVEFENVDPNYLANLLREFYASATPKLTEGRQKSLPPNQAQEYHKNTLRNLRAAINRHLRNLGSEIDIVKDRAFAKANALLDAKLKLMVKTGSSRPTQHKKIISENDLKKICTYLDNDDDPQILQYKVWYYLAIHFVSRGLEFHHQLTLHSFLFLFDDTGREYVTLGHETQQKNIQGGLSNQEAVGDKRMYATGVKGCPVGALRKFLGHCDPCAPALFCRLKVRVNGEIWYTCKPLSKRLFSKFMADICKNAECSLTYTAHSVRATAIQLLSHSGVETRHIMMMSGHRNEASVRSYSRDCSESLKRKMSDRLANVSDSSIPSSSTALMPISKQLQTTVSVDVNNVSVPNSLSSLALPSNSIGSEASQLKFMNSMTSLSSAQGILTHSSFNNCQFSFVIGKGSQ</sequence>
<dbReference type="Proteomes" id="UP001186944">
    <property type="component" value="Unassembled WGS sequence"/>
</dbReference>
<keyword evidence="4" id="KW-1185">Reference proteome</keyword>
<evidence type="ECO:0000259" key="2">
    <source>
        <dbReference type="Pfam" id="PF00589"/>
    </source>
</evidence>
<evidence type="ECO:0000256" key="1">
    <source>
        <dbReference type="ARBA" id="ARBA00023172"/>
    </source>
</evidence>
<proteinExistence type="predicted"/>
<dbReference type="GO" id="GO:0015074">
    <property type="term" value="P:DNA integration"/>
    <property type="evidence" value="ECO:0007669"/>
    <property type="project" value="InterPro"/>
</dbReference>
<feature type="non-terminal residue" evidence="3">
    <location>
        <position position="1"/>
    </location>
</feature>
<dbReference type="Pfam" id="PF00589">
    <property type="entry name" value="Phage_integrase"/>
    <property type="match status" value="1"/>
</dbReference>
<keyword evidence="1" id="KW-0233">DNA recombination</keyword>
<gene>
    <name evidence="3" type="ORF">FSP39_015272</name>
</gene>
<protein>
    <recommendedName>
        <fullName evidence="2">Tyr recombinase domain-containing protein</fullName>
    </recommendedName>
</protein>
<evidence type="ECO:0000313" key="3">
    <source>
        <dbReference type="EMBL" id="KAK3090856.1"/>
    </source>
</evidence>
<dbReference type="InterPro" id="IPR013762">
    <property type="entry name" value="Integrase-like_cat_sf"/>
</dbReference>
<dbReference type="GO" id="GO:0003677">
    <property type="term" value="F:DNA binding"/>
    <property type="evidence" value="ECO:0007669"/>
    <property type="project" value="InterPro"/>
</dbReference>
<dbReference type="InterPro" id="IPR011010">
    <property type="entry name" value="DNA_brk_join_enz"/>
</dbReference>
<dbReference type="AlphaFoldDB" id="A0AA88Y7G0"/>
<evidence type="ECO:0000313" key="4">
    <source>
        <dbReference type="Proteomes" id="UP001186944"/>
    </source>
</evidence>
<dbReference type="SUPFAM" id="SSF56349">
    <property type="entry name" value="DNA breaking-rejoining enzymes"/>
    <property type="match status" value="1"/>
</dbReference>
<reference evidence="3" key="1">
    <citation type="submission" date="2019-08" db="EMBL/GenBank/DDBJ databases">
        <title>The improved chromosome-level genome for the pearl oyster Pinctada fucata martensii using PacBio sequencing and Hi-C.</title>
        <authorList>
            <person name="Zheng Z."/>
        </authorList>
    </citation>
    <scope>NUCLEOTIDE SEQUENCE</scope>
    <source>
        <strain evidence="3">ZZ-2019</strain>
        <tissue evidence="3">Adductor muscle</tissue>
    </source>
</reference>